<accession>A0ABP9NMP8</accession>
<feature type="transmembrane region" description="Helical" evidence="8">
    <location>
        <begin position="172"/>
        <end position="197"/>
    </location>
</feature>
<feature type="transmembrane region" description="Helical" evidence="8">
    <location>
        <begin position="47"/>
        <end position="70"/>
    </location>
</feature>
<dbReference type="Pfam" id="PF07690">
    <property type="entry name" value="MFS_1"/>
    <property type="match status" value="2"/>
</dbReference>
<name>A0ABP9NMP8_9PSEU</name>
<dbReference type="InterPro" id="IPR050171">
    <property type="entry name" value="MFS_Transporters"/>
</dbReference>
<evidence type="ECO:0000313" key="10">
    <source>
        <dbReference type="EMBL" id="GAA5127002.1"/>
    </source>
</evidence>
<keyword evidence="2" id="KW-0813">Transport</keyword>
<keyword evidence="6 8" id="KW-0472">Membrane</keyword>
<evidence type="ECO:0000256" key="5">
    <source>
        <dbReference type="ARBA" id="ARBA00022989"/>
    </source>
</evidence>
<feature type="region of interest" description="Disordered" evidence="7">
    <location>
        <begin position="421"/>
        <end position="449"/>
    </location>
</feature>
<dbReference type="InterPro" id="IPR020846">
    <property type="entry name" value="MFS_dom"/>
</dbReference>
<feature type="domain" description="Major facilitator superfamily (MFS) profile" evidence="9">
    <location>
        <begin position="47"/>
        <end position="424"/>
    </location>
</feature>
<dbReference type="InterPro" id="IPR011701">
    <property type="entry name" value="MFS"/>
</dbReference>
<evidence type="ECO:0000256" key="8">
    <source>
        <dbReference type="SAM" id="Phobius"/>
    </source>
</evidence>
<evidence type="ECO:0000313" key="11">
    <source>
        <dbReference type="Proteomes" id="UP001500804"/>
    </source>
</evidence>
<dbReference type="InterPro" id="IPR036259">
    <property type="entry name" value="MFS_trans_sf"/>
</dbReference>
<gene>
    <name evidence="10" type="ORF">GCM10023320_43730</name>
</gene>
<dbReference type="PROSITE" id="PS50850">
    <property type="entry name" value="MFS"/>
    <property type="match status" value="1"/>
</dbReference>
<dbReference type="CDD" id="cd17325">
    <property type="entry name" value="MFS_MdtG_SLC18_like"/>
    <property type="match status" value="1"/>
</dbReference>
<keyword evidence="11" id="KW-1185">Reference proteome</keyword>
<feature type="transmembrane region" description="Helical" evidence="8">
    <location>
        <begin position="6"/>
        <end position="26"/>
    </location>
</feature>
<reference evidence="11" key="1">
    <citation type="journal article" date="2019" name="Int. J. Syst. Evol. Microbiol.">
        <title>The Global Catalogue of Microorganisms (GCM) 10K type strain sequencing project: providing services to taxonomists for standard genome sequencing and annotation.</title>
        <authorList>
            <consortium name="The Broad Institute Genomics Platform"/>
            <consortium name="The Broad Institute Genome Sequencing Center for Infectious Disease"/>
            <person name="Wu L."/>
            <person name="Ma J."/>
        </authorList>
    </citation>
    <scope>NUCLEOTIDE SEQUENCE [LARGE SCALE GENOMIC DNA]</scope>
    <source>
        <strain evidence="11">JCM 18302</strain>
    </source>
</reference>
<feature type="transmembrane region" description="Helical" evidence="8">
    <location>
        <begin position="387"/>
        <end position="420"/>
    </location>
</feature>
<dbReference type="Proteomes" id="UP001500804">
    <property type="component" value="Unassembled WGS sequence"/>
</dbReference>
<evidence type="ECO:0000256" key="6">
    <source>
        <dbReference type="ARBA" id="ARBA00023136"/>
    </source>
</evidence>
<dbReference type="SUPFAM" id="SSF103473">
    <property type="entry name" value="MFS general substrate transporter"/>
    <property type="match status" value="1"/>
</dbReference>
<keyword evidence="3" id="KW-1003">Cell membrane</keyword>
<feature type="transmembrane region" description="Helical" evidence="8">
    <location>
        <begin position="312"/>
        <end position="345"/>
    </location>
</feature>
<feature type="transmembrane region" description="Helical" evidence="8">
    <location>
        <begin position="279"/>
        <end position="300"/>
    </location>
</feature>
<feature type="compositionally biased region" description="Basic and acidic residues" evidence="7">
    <location>
        <begin position="438"/>
        <end position="449"/>
    </location>
</feature>
<keyword evidence="5 8" id="KW-1133">Transmembrane helix</keyword>
<evidence type="ECO:0000256" key="1">
    <source>
        <dbReference type="ARBA" id="ARBA00004651"/>
    </source>
</evidence>
<evidence type="ECO:0000256" key="2">
    <source>
        <dbReference type="ARBA" id="ARBA00022448"/>
    </source>
</evidence>
<dbReference type="EMBL" id="BAABJO010000016">
    <property type="protein sequence ID" value="GAA5127002.1"/>
    <property type="molecule type" value="Genomic_DNA"/>
</dbReference>
<evidence type="ECO:0000256" key="3">
    <source>
        <dbReference type="ARBA" id="ARBA00022475"/>
    </source>
</evidence>
<feature type="transmembrane region" description="Helical" evidence="8">
    <location>
        <begin position="203"/>
        <end position="223"/>
    </location>
</feature>
<comment type="subcellular location">
    <subcellularLocation>
        <location evidence="1">Cell membrane</location>
        <topology evidence="1">Multi-pass membrane protein</topology>
    </subcellularLocation>
</comment>
<proteinExistence type="predicted"/>
<dbReference type="PANTHER" id="PTHR23517:SF3">
    <property type="entry name" value="INTEGRAL MEMBRANE TRANSPORT PROTEIN"/>
    <property type="match status" value="1"/>
</dbReference>
<keyword evidence="4 8" id="KW-0812">Transmembrane</keyword>
<protein>
    <submittedName>
        <fullName evidence="10">MFS transporter</fullName>
    </submittedName>
</protein>
<evidence type="ECO:0000256" key="4">
    <source>
        <dbReference type="ARBA" id="ARBA00022692"/>
    </source>
</evidence>
<evidence type="ECO:0000256" key="7">
    <source>
        <dbReference type="SAM" id="MobiDB-lite"/>
    </source>
</evidence>
<comment type="caution">
    <text evidence="10">The sequence shown here is derived from an EMBL/GenBank/DDBJ whole genome shotgun (WGS) entry which is preliminary data.</text>
</comment>
<sequence length="449" mass="44606">MASHLAVHGLATRTAAAAGCGSLLLGKQLRGGGRTRVTSEAGTLRRLAIPVFLPAAVFGVGQGAAVPVVALQARELGASAGGAGLIVALLGLGMVLGDLPAGRIVTRIGERAAVLLGSGVGAVGTALCLLSWTPVVLAIGVGMYGVATAVWALARQAYIIETVPVALRARALSAMAGLSRVGTLVGPFLGAGVVYLLGPRGGFLVELVAVIIAGALMAGMPAVESDRGGGRPAQSLLAVLVAHRRVLSTLGTSALVMGASRASRTAVLPLWADHIGLDATTTSLLFGVGAAVDVALSYPAGRWMDLRGRRPVAVGSLVTFAAAHVALPLTGSVVALGAVAVLMGVANGLSNGLIMTLGADSAPEEGRAEFLGAFRLCHDTGALAGPLVLAAVTAVATLGLGSIALGALAALGAGGMARWVPRRPRADSRRSPGNARDQPSEHSSGKRGG</sequence>
<dbReference type="PANTHER" id="PTHR23517">
    <property type="entry name" value="RESISTANCE PROTEIN MDTM, PUTATIVE-RELATED-RELATED"/>
    <property type="match status" value="1"/>
</dbReference>
<dbReference type="Gene3D" id="1.20.1250.20">
    <property type="entry name" value="MFS general substrate transporter like domains"/>
    <property type="match status" value="2"/>
</dbReference>
<feature type="transmembrane region" description="Helical" evidence="8">
    <location>
        <begin position="112"/>
        <end position="132"/>
    </location>
</feature>
<organism evidence="10 11">
    <name type="scientific">Pseudonocardia adelaidensis</name>
    <dbReference type="NCBI Taxonomy" id="648754"/>
    <lineage>
        <taxon>Bacteria</taxon>
        <taxon>Bacillati</taxon>
        <taxon>Actinomycetota</taxon>
        <taxon>Actinomycetes</taxon>
        <taxon>Pseudonocardiales</taxon>
        <taxon>Pseudonocardiaceae</taxon>
        <taxon>Pseudonocardia</taxon>
    </lineage>
</organism>
<evidence type="ECO:0000259" key="9">
    <source>
        <dbReference type="PROSITE" id="PS50850"/>
    </source>
</evidence>
<feature type="transmembrane region" description="Helical" evidence="8">
    <location>
        <begin position="76"/>
        <end position="100"/>
    </location>
</feature>